<evidence type="ECO:0000313" key="4">
    <source>
        <dbReference type="EMBL" id="GIY38510.1"/>
    </source>
</evidence>
<dbReference type="PANTHER" id="PTHR15502">
    <property type="entry name" value="CALCINEURIN-BINDING PROTEIN CABIN 1-RELATED"/>
    <property type="match status" value="1"/>
</dbReference>
<evidence type="ECO:0000256" key="1">
    <source>
        <dbReference type="ARBA" id="ARBA00004123"/>
    </source>
</evidence>
<keyword evidence="5" id="KW-1185">Reference proteome</keyword>
<proteinExistence type="predicted"/>
<organism evidence="4 5">
    <name type="scientific">Caerostris extrusa</name>
    <name type="common">Bark spider</name>
    <name type="synonym">Caerostris bankana</name>
    <dbReference type="NCBI Taxonomy" id="172846"/>
    <lineage>
        <taxon>Eukaryota</taxon>
        <taxon>Metazoa</taxon>
        <taxon>Ecdysozoa</taxon>
        <taxon>Arthropoda</taxon>
        <taxon>Chelicerata</taxon>
        <taxon>Arachnida</taxon>
        <taxon>Araneae</taxon>
        <taxon>Araneomorphae</taxon>
        <taxon>Entelegynae</taxon>
        <taxon>Araneoidea</taxon>
        <taxon>Araneidae</taxon>
        <taxon>Caerostris</taxon>
    </lineage>
</organism>
<name>A0AAV4T169_CAEEX</name>
<dbReference type="AlphaFoldDB" id="A0AAV4T169"/>
<evidence type="ECO:0000256" key="2">
    <source>
        <dbReference type="ARBA" id="ARBA00023242"/>
    </source>
</evidence>
<feature type="compositionally biased region" description="Basic and acidic residues" evidence="3">
    <location>
        <begin position="1"/>
        <end position="12"/>
    </location>
</feature>
<keyword evidence="2" id="KW-0539">Nucleus</keyword>
<feature type="compositionally biased region" description="Basic residues" evidence="3">
    <location>
        <begin position="14"/>
        <end position="24"/>
    </location>
</feature>
<comment type="caution">
    <text evidence="4">The sequence shown here is derived from an EMBL/GenBank/DDBJ whole genome shotgun (WGS) entry which is preliminary data.</text>
</comment>
<comment type="subcellular location">
    <subcellularLocation>
        <location evidence="1">Nucleus</location>
    </subcellularLocation>
</comment>
<dbReference type="GO" id="GO:0031491">
    <property type="term" value="F:nucleosome binding"/>
    <property type="evidence" value="ECO:0007669"/>
    <property type="project" value="TreeGrafter"/>
</dbReference>
<accession>A0AAV4T169</accession>
<dbReference type="GO" id="GO:0005634">
    <property type="term" value="C:nucleus"/>
    <property type="evidence" value="ECO:0007669"/>
    <property type="project" value="UniProtKB-SubCell"/>
</dbReference>
<sequence length="277" mass="31705">MQYFLETKESNKIGKGKKEKSSKKKSAEALSKEIKPPTAEELLYSKSEIFELIPGIWRAPSNEIDRPGSFGSHMRRSIALLIQVLMGQKDYNMLVILSQQLFRTPDLGKKYMRDTDRVFLVKRAYDCCVNILRDQMNSLLQEEPPPEESRLICCLLEIYRTCQTLLKAGIFVDETNDLLEEAYTMYRMGEVDSHPSVLDQATKFCQLQLGKSYPQSAYELNKSSSKYMPVSDISESNLNAPMPSVSAYTPDAWQKVKEHEETLQIVFPISNQCHPIL</sequence>
<feature type="region of interest" description="Disordered" evidence="3">
    <location>
        <begin position="1"/>
        <end position="32"/>
    </location>
</feature>
<dbReference type="InterPro" id="IPR033053">
    <property type="entry name" value="Hir3/CABIN1"/>
</dbReference>
<dbReference type="EMBL" id="BPLR01010314">
    <property type="protein sequence ID" value="GIY38510.1"/>
    <property type="molecule type" value="Genomic_DNA"/>
</dbReference>
<evidence type="ECO:0000256" key="3">
    <source>
        <dbReference type="SAM" id="MobiDB-lite"/>
    </source>
</evidence>
<dbReference type="PANTHER" id="PTHR15502:SF7">
    <property type="entry name" value="CALCINEURIN-BINDING PROTEIN CABIN-1"/>
    <property type="match status" value="1"/>
</dbReference>
<evidence type="ECO:0000313" key="5">
    <source>
        <dbReference type="Proteomes" id="UP001054945"/>
    </source>
</evidence>
<protein>
    <submittedName>
        <fullName evidence="4">Calcineurin-binding protein cabin-1</fullName>
    </submittedName>
</protein>
<dbReference type="Proteomes" id="UP001054945">
    <property type="component" value="Unassembled WGS sequence"/>
</dbReference>
<dbReference type="GO" id="GO:0006325">
    <property type="term" value="P:chromatin organization"/>
    <property type="evidence" value="ECO:0007669"/>
    <property type="project" value="InterPro"/>
</dbReference>
<reference evidence="4 5" key="1">
    <citation type="submission" date="2021-06" db="EMBL/GenBank/DDBJ databases">
        <title>Caerostris extrusa draft genome.</title>
        <authorList>
            <person name="Kono N."/>
            <person name="Arakawa K."/>
        </authorList>
    </citation>
    <scope>NUCLEOTIDE SEQUENCE [LARGE SCALE GENOMIC DNA]</scope>
</reference>
<gene>
    <name evidence="4" type="primary">CABIN1</name>
    <name evidence="4" type="ORF">CEXT_272221</name>
</gene>